<organism evidence="1 2">
    <name type="scientific">Solidesulfovibrio aerotolerans</name>
    <dbReference type="NCBI Taxonomy" id="295255"/>
    <lineage>
        <taxon>Bacteria</taxon>
        <taxon>Pseudomonadati</taxon>
        <taxon>Thermodesulfobacteriota</taxon>
        <taxon>Desulfovibrionia</taxon>
        <taxon>Desulfovibrionales</taxon>
        <taxon>Desulfovibrionaceae</taxon>
        <taxon>Solidesulfovibrio</taxon>
    </lineage>
</organism>
<protein>
    <submittedName>
        <fullName evidence="1">Uncharacterized protein</fullName>
    </submittedName>
</protein>
<sequence>MIKKDTSKPTTLADKKADAKELCLSRLRTVPREKREAAAEAILALADPEWWELRPRGADVFMLILEARKAQATAIINAAGK</sequence>
<proteinExistence type="predicted"/>
<dbReference type="OrthoDB" id="5458739at2"/>
<dbReference type="AlphaFoldDB" id="A0A7C9MGL4"/>
<dbReference type="RefSeq" id="WP_160962293.1">
    <property type="nucleotide sequence ID" value="NZ_WVUD01000030.1"/>
</dbReference>
<accession>A0A7C9MGL4</accession>
<evidence type="ECO:0000313" key="2">
    <source>
        <dbReference type="Proteomes" id="UP000482487"/>
    </source>
</evidence>
<keyword evidence="2" id="KW-1185">Reference proteome</keyword>
<name>A0A7C9MGL4_9BACT</name>
<evidence type="ECO:0000313" key="1">
    <source>
        <dbReference type="EMBL" id="MYL84350.1"/>
    </source>
</evidence>
<dbReference type="EMBL" id="WVUD01000030">
    <property type="protein sequence ID" value="MYL84350.1"/>
    <property type="molecule type" value="Genomic_DNA"/>
</dbReference>
<comment type="caution">
    <text evidence="1">The sequence shown here is derived from an EMBL/GenBank/DDBJ whole genome shotgun (WGS) entry which is preliminary data.</text>
</comment>
<reference evidence="1 2" key="1">
    <citation type="submission" date="2020-01" db="EMBL/GenBank/DDBJ databases">
        <title>Genome sequence of Desulfovibrio aerotolerans DSM 16695(T).</title>
        <authorList>
            <person name="Karnachuk O."/>
            <person name="Avakyan M."/>
            <person name="Mardanov A."/>
            <person name="Kadnikov V."/>
            <person name="Ravin N."/>
        </authorList>
    </citation>
    <scope>NUCLEOTIDE SEQUENCE [LARGE SCALE GENOMIC DNA]</scope>
    <source>
        <strain evidence="1 2">DSM 16695</strain>
    </source>
</reference>
<dbReference type="Proteomes" id="UP000482487">
    <property type="component" value="Unassembled WGS sequence"/>
</dbReference>
<gene>
    <name evidence="1" type="ORF">GTA51_14565</name>
</gene>